<accession>K1RMG1</accession>
<keyword evidence="6" id="KW-0378">Hydrolase</keyword>
<evidence type="ECO:0000313" key="10">
    <source>
        <dbReference type="EMBL" id="EKC49807.1"/>
    </source>
</evidence>
<evidence type="ECO:0000256" key="6">
    <source>
        <dbReference type="ARBA" id="ARBA00022801"/>
    </source>
</evidence>
<feature type="non-terminal residue" evidence="10">
    <location>
        <position position="203"/>
    </location>
</feature>
<sequence>MYVTDQDYMKRAIELAKKGKGWTNPNPMVGAVIVKDGRIIGEGYHARCGELHAERNAIASLTESAEGATLYVTLEPCCHYGKTPPCTEAILEQKIKKVVIGSRDPNPKVAGKGAKILRDAGVAVVEDFMKDKCDELNPIFFHYITTKTPYVVMKYAMTLDGKIATKTGASKWITQEAARREVQYMRHRYMGIMVGIGTVLADD</sequence>
<dbReference type="GO" id="GO:0009231">
    <property type="term" value="P:riboflavin biosynthetic process"/>
    <property type="evidence" value="ECO:0007669"/>
    <property type="project" value="UniProtKB-UniPathway"/>
</dbReference>
<comment type="cofactor">
    <cofactor evidence="1">
        <name>Zn(2+)</name>
        <dbReference type="ChEBI" id="CHEBI:29105"/>
    </cofactor>
</comment>
<keyword evidence="8" id="KW-0511">Multifunctional enzyme</keyword>
<dbReference type="InterPro" id="IPR024072">
    <property type="entry name" value="DHFR-like_dom_sf"/>
</dbReference>
<evidence type="ECO:0000256" key="4">
    <source>
        <dbReference type="ARBA" id="ARBA00022619"/>
    </source>
</evidence>
<dbReference type="AlphaFoldDB" id="K1RMG1"/>
<evidence type="ECO:0000259" key="9">
    <source>
        <dbReference type="PROSITE" id="PS51747"/>
    </source>
</evidence>
<gene>
    <name evidence="10" type="ORF">OBE_14450</name>
</gene>
<keyword evidence="7" id="KW-0862">Zinc</keyword>
<evidence type="ECO:0000256" key="1">
    <source>
        <dbReference type="ARBA" id="ARBA00001947"/>
    </source>
</evidence>
<keyword evidence="4" id="KW-0686">Riboflavin biosynthesis</keyword>
<dbReference type="PANTHER" id="PTHR11079">
    <property type="entry name" value="CYTOSINE DEAMINASE FAMILY MEMBER"/>
    <property type="match status" value="1"/>
</dbReference>
<protein>
    <submittedName>
        <fullName evidence="10">RibD (Riboflavin-specific deaminase)</fullName>
    </submittedName>
</protein>
<dbReference type="InterPro" id="IPR002125">
    <property type="entry name" value="CMP_dCMP_dom"/>
</dbReference>
<evidence type="ECO:0000256" key="2">
    <source>
        <dbReference type="ARBA" id="ARBA00004882"/>
    </source>
</evidence>
<reference evidence="10" key="1">
    <citation type="journal article" date="2013" name="Environ. Microbiol.">
        <title>Microbiota from the distal guts of lean and obese adolescents exhibit partial functional redundancy besides clear differences in community structure.</title>
        <authorList>
            <person name="Ferrer M."/>
            <person name="Ruiz A."/>
            <person name="Lanza F."/>
            <person name="Haange S.B."/>
            <person name="Oberbach A."/>
            <person name="Till H."/>
            <person name="Bargiela R."/>
            <person name="Campoy C."/>
            <person name="Segura M.T."/>
            <person name="Richter M."/>
            <person name="von Bergen M."/>
            <person name="Seifert J."/>
            <person name="Suarez A."/>
        </authorList>
    </citation>
    <scope>NUCLEOTIDE SEQUENCE</scope>
</reference>
<dbReference type="Gene3D" id="3.40.140.10">
    <property type="entry name" value="Cytidine Deaminase, domain 2"/>
    <property type="match status" value="1"/>
</dbReference>
<proteinExistence type="predicted"/>
<dbReference type="SUPFAM" id="SSF53927">
    <property type="entry name" value="Cytidine deaminase-like"/>
    <property type="match status" value="1"/>
</dbReference>
<dbReference type="GO" id="GO:0008270">
    <property type="term" value="F:zinc ion binding"/>
    <property type="evidence" value="ECO:0007669"/>
    <property type="project" value="InterPro"/>
</dbReference>
<dbReference type="NCBIfam" id="TIGR00326">
    <property type="entry name" value="eubact_ribD"/>
    <property type="match status" value="1"/>
</dbReference>
<dbReference type="InterPro" id="IPR004794">
    <property type="entry name" value="Eubact_RibD"/>
</dbReference>
<dbReference type="SUPFAM" id="SSF53597">
    <property type="entry name" value="Dihydrofolate reductase-like"/>
    <property type="match status" value="1"/>
</dbReference>
<dbReference type="Pfam" id="PF01872">
    <property type="entry name" value="RibD_C"/>
    <property type="match status" value="1"/>
</dbReference>
<keyword evidence="5" id="KW-0479">Metal-binding</keyword>
<comment type="pathway">
    <text evidence="3">Cofactor biosynthesis; riboflavin biosynthesis; 5-amino-6-(D-ribitylamino)uracil from GTP: step 3/4.</text>
</comment>
<dbReference type="GO" id="GO:0008703">
    <property type="term" value="F:5-amino-6-(5-phosphoribosylamino)uracil reductase activity"/>
    <property type="evidence" value="ECO:0007669"/>
    <property type="project" value="InterPro"/>
</dbReference>
<evidence type="ECO:0000256" key="7">
    <source>
        <dbReference type="ARBA" id="ARBA00022833"/>
    </source>
</evidence>
<feature type="domain" description="CMP/dCMP-type deaminase" evidence="9">
    <location>
        <begin position="3"/>
        <end position="125"/>
    </location>
</feature>
<dbReference type="EMBL" id="AJWZ01009964">
    <property type="protein sequence ID" value="EKC49807.1"/>
    <property type="molecule type" value="Genomic_DNA"/>
</dbReference>
<dbReference type="PROSITE" id="PS51747">
    <property type="entry name" value="CYT_DCMP_DEAMINASES_2"/>
    <property type="match status" value="1"/>
</dbReference>
<dbReference type="Pfam" id="PF00383">
    <property type="entry name" value="dCMP_cyt_deam_1"/>
    <property type="match status" value="1"/>
</dbReference>
<dbReference type="InterPro" id="IPR016193">
    <property type="entry name" value="Cytidine_deaminase-like"/>
</dbReference>
<evidence type="ECO:0000256" key="3">
    <source>
        <dbReference type="ARBA" id="ARBA00004910"/>
    </source>
</evidence>
<dbReference type="UniPathway" id="UPA00275">
    <property type="reaction ID" value="UER00401"/>
</dbReference>
<dbReference type="PANTHER" id="PTHR11079:SF162">
    <property type="entry name" value="RIBOFLAVIN BIOSYNTHESIS PROTEIN PYRD, CHLOROPLASTIC"/>
    <property type="match status" value="1"/>
</dbReference>
<name>K1RMG1_9ZZZZ</name>
<dbReference type="GO" id="GO:0008835">
    <property type="term" value="F:diaminohydroxyphosphoribosylaminopyrimidine deaminase activity"/>
    <property type="evidence" value="ECO:0007669"/>
    <property type="project" value="InterPro"/>
</dbReference>
<comment type="pathway">
    <text evidence="2">Cofactor biosynthesis; riboflavin biosynthesis; 5-amino-6-(D-ribitylamino)uracil from GTP: step 2/4.</text>
</comment>
<organism evidence="10">
    <name type="scientific">human gut metagenome</name>
    <dbReference type="NCBI Taxonomy" id="408170"/>
    <lineage>
        <taxon>unclassified sequences</taxon>
        <taxon>metagenomes</taxon>
        <taxon>organismal metagenomes</taxon>
    </lineage>
</organism>
<evidence type="ECO:0000256" key="5">
    <source>
        <dbReference type="ARBA" id="ARBA00022723"/>
    </source>
</evidence>
<dbReference type="CDD" id="cd01284">
    <property type="entry name" value="Riboflavin_deaminase-reductase"/>
    <property type="match status" value="1"/>
</dbReference>
<dbReference type="Gene3D" id="3.40.430.10">
    <property type="entry name" value="Dihydrofolate Reductase, subunit A"/>
    <property type="match status" value="1"/>
</dbReference>
<dbReference type="PROSITE" id="PS00903">
    <property type="entry name" value="CYT_DCMP_DEAMINASES_1"/>
    <property type="match status" value="1"/>
</dbReference>
<comment type="caution">
    <text evidence="10">The sequence shown here is derived from an EMBL/GenBank/DDBJ whole genome shotgun (WGS) entry which is preliminary data.</text>
</comment>
<dbReference type="FunFam" id="3.40.140.10:FF:000025">
    <property type="entry name" value="Riboflavin biosynthesis protein RibD"/>
    <property type="match status" value="1"/>
</dbReference>
<dbReference type="InterPro" id="IPR002734">
    <property type="entry name" value="RibDG_C"/>
</dbReference>
<dbReference type="InterPro" id="IPR016192">
    <property type="entry name" value="APOBEC/CMP_deaminase_Zn-bd"/>
</dbReference>
<evidence type="ECO:0000256" key="8">
    <source>
        <dbReference type="ARBA" id="ARBA00023268"/>
    </source>
</evidence>